<dbReference type="EMBL" id="FNNZ01000001">
    <property type="protein sequence ID" value="SDW04872.1"/>
    <property type="molecule type" value="Genomic_DNA"/>
</dbReference>
<name>A0A1H2QCL7_THIRO</name>
<proteinExistence type="predicted"/>
<evidence type="ECO:0000313" key="2">
    <source>
        <dbReference type="Proteomes" id="UP000198816"/>
    </source>
</evidence>
<accession>A0A1H2QCL7</accession>
<gene>
    <name evidence="1" type="ORF">SAMN05421783_101218</name>
</gene>
<dbReference type="Pfam" id="PF08889">
    <property type="entry name" value="WbqC"/>
    <property type="match status" value="1"/>
</dbReference>
<dbReference type="OrthoDB" id="3611744at2"/>
<evidence type="ECO:0000313" key="1">
    <source>
        <dbReference type="EMBL" id="SDW04872.1"/>
    </source>
</evidence>
<sequence>MKKVAIVQSNYIPWKGYFDLIAAVDEFILYDDMQYTRRDWRNRNQIKTPEGLRWLTVPVKVKGRYHQTIRETELDGAGWAGLHWRTIVQNYRRAPHFSEIASWLEPLYLTGSYSHLSDLNRGFIEAICTYLHVTTVISNSWDYTLIEGKSERLAHLCAKAGGTEYISGPAAKNYLDEQVFAHEGIKLTWFDYAGYPEYRQLWGEFSHGVTILDLLFNCGRAAPRYMRNCRI</sequence>
<reference evidence="2" key="1">
    <citation type="submission" date="2016-10" db="EMBL/GenBank/DDBJ databases">
        <authorList>
            <person name="Varghese N."/>
            <person name="Submissions S."/>
        </authorList>
    </citation>
    <scope>NUCLEOTIDE SEQUENCE [LARGE SCALE GENOMIC DNA]</scope>
    <source>
        <strain evidence="2">DSM 217</strain>
    </source>
</reference>
<dbReference type="AlphaFoldDB" id="A0A1H2QCL7"/>
<dbReference type="InterPro" id="IPR014985">
    <property type="entry name" value="WbqC"/>
</dbReference>
<protein>
    <submittedName>
        <fullName evidence="1">WbqC-like protein family protein</fullName>
    </submittedName>
</protein>
<keyword evidence="2" id="KW-1185">Reference proteome</keyword>
<organism evidence="1 2">
    <name type="scientific">Thiocapsa roseopersicina</name>
    <dbReference type="NCBI Taxonomy" id="1058"/>
    <lineage>
        <taxon>Bacteria</taxon>
        <taxon>Pseudomonadati</taxon>
        <taxon>Pseudomonadota</taxon>
        <taxon>Gammaproteobacteria</taxon>
        <taxon>Chromatiales</taxon>
        <taxon>Chromatiaceae</taxon>
        <taxon>Thiocapsa</taxon>
    </lineage>
</organism>
<dbReference type="Proteomes" id="UP000198816">
    <property type="component" value="Unassembled WGS sequence"/>
</dbReference>
<dbReference type="STRING" id="1058.SAMN05421783_101218"/>
<dbReference type="RefSeq" id="WP_093027265.1">
    <property type="nucleotide sequence ID" value="NZ_FNNZ01000001.1"/>
</dbReference>